<dbReference type="Proteomes" id="UP000236497">
    <property type="component" value="Unassembled WGS sequence"/>
</dbReference>
<dbReference type="PANTHER" id="PTHR30266:SF2">
    <property type="entry name" value="LARGE-CONDUCTANCE MECHANOSENSITIVE CHANNEL"/>
    <property type="match status" value="1"/>
</dbReference>
<accession>A0A0H5SFU0</accession>
<evidence type="ECO:0000313" key="12">
    <source>
        <dbReference type="Proteomes" id="UP000236497"/>
    </source>
</evidence>
<organism evidence="11 12">
    <name type="scientific">Herbinix hemicellulosilytica</name>
    <dbReference type="NCBI Taxonomy" id="1564487"/>
    <lineage>
        <taxon>Bacteria</taxon>
        <taxon>Bacillati</taxon>
        <taxon>Bacillota</taxon>
        <taxon>Clostridia</taxon>
        <taxon>Lachnospirales</taxon>
        <taxon>Lachnospiraceae</taxon>
        <taxon>Herbinix</taxon>
    </lineage>
</organism>
<dbReference type="PROSITE" id="PS01327">
    <property type="entry name" value="MSCL"/>
    <property type="match status" value="1"/>
</dbReference>
<dbReference type="InterPro" id="IPR037673">
    <property type="entry name" value="MSC/AndL"/>
</dbReference>
<evidence type="ECO:0000256" key="8">
    <source>
        <dbReference type="ARBA" id="ARBA00023136"/>
    </source>
</evidence>
<evidence type="ECO:0000256" key="5">
    <source>
        <dbReference type="ARBA" id="ARBA00022692"/>
    </source>
</evidence>
<evidence type="ECO:0000313" key="11">
    <source>
        <dbReference type="EMBL" id="CRZ33666.1"/>
    </source>
</evidence>
<reference evidence="11 12" key="1">
    <citation type="submission" date="2015-06" db="EMBL/GenBank/DDBJ databases">
        <authorList>
            <person name="Wibberg Daniel"/>
        </authorList>
    </citation>
    <scope>NUCLEOTIDE SEQUENCE [LARGE SCALE GENOMIC DNA]</scope>
    <source>
        <strain evidence="11 12">T3/55T</strain>
    </source>
</reference>
<dbReference type="EMBL" id="CVTD020000008">
    <property type="protein sequence ID" value="CRZ33666.1"/>
    <property type="molecule type" value="Genomic_DNA"/>
</dbReference>
<keyword evidence="3 10" id="KW-0813">Transport</keyword>
<dbReference type="RefSeq" id="WP_330403351.1">
    <property type="nucleotide sequence ID" value="NZ_CVTD020000008.1"/>
</dbReference>
<evidence type="ECO:0000256" key="7">
    <source>
        <dbReference type="ARBA" id="ARBA00023065"/>
    </source>
</evidence>
<protein>
    <recommendedName>
        <fullName evidence="10">Large-conductance mechanosensitive channel</fullName>
    </recommendedName>
</protein>
<dbReference type="PANTHER" id="PTHR30266">
    <property type="entry name" value="MECHANOSENSITIVE CHANNEL MSCL"/>
    <property type="match status" value="1"/>
</dbReference>
<evidence type="ECO:0000256" key="4">
    <source>
        <dbReference type="ARBA" id="ARBA00022475"/>
    </source>
</evidence>
<keyword evidence="9 10" id="KW-0407">Ion channel</keyword>
<gene>
    <name evidence="10" type="primary">mscL</name>
    <name evidence="11" type="ORF">HHT355_0461</name>
</gene>
<dbReference type="AlphaFoldDB" id="A0A0H5SFU0"/>
<evidence type="ECO:0000256" key="1">
    <source>
        <dbReference type="ARBA" id="ARBA00004651"/>
    </source>
</evidence>
<keyword evidence="5 10" id="KW-0812">Transmembrane</keyword>
<dbReference type="HAMAP" id="MF_00115">
    <property type="entry name" value="MscL"/>
    <property type="match status" value="1"/>
</dbReference>
<feature type="transmembrane region" description="Helical" evidence="10">
    <location>
        <begin position="107"/>
        <end position="128"/>
    </location>
</feature>
<name>A0A0H5SFU0_HERHM</name>
<dbReference type="SUPFAM" id="SSF81330">
    <property type="entry name" value="Gated mechanosensitive channel"/>
    <property type="match status" value="1"/>
</dbReference>
<evidence type="ECO:0000256" key="6">
    <source>
        <dbReference type="ARBA" id="ARBA00022989"/>
    </source>
</evidence>
<keyword evidence="8 10" id="KW-0472">Membrane</keyword>
<dbReference type="Gene3D" id="1.10.1200.120">
    <property type="entry name" value="Large-conductance mechanosensitive channel, MscL, domain 1"/>
    <property type="match status" value="1"/>
</dbReference>
<feature type="transmembrane region" description="Helical" evidence="10">
    <location>
        <begin position="42"/>
        <end position="62"/>
    </location>
</feature>
<dbReference type="InterPro" id="IPR001185">
    <property type="entry name" value="MS_channel"/>
</dbReference>
<proteinExistence type="inferred from homology"/>
<comment type="function">
    <text evidence="10">Channel that opens in response to stretch forces in the membrane lipid bilayer. May participate in the regulation of osmotic pressure changes within the cell.</text>
</comment>
<dbReference type="GO" id="GO:0005886">
    <property type="term" value="C:plasma membrane"/>
    <property type="evidence" value="ECO:0007669"/>
    <property type="project" value="UniProtKB-SubCell"/>
</dbReference>
<keyword evidence="12" id="KW-1185">Reference proteome</keyword>
<dbReference type="InterPro" id="IPR036019">
    <property type="entry name" value="MscL_channel"/>
</dbReference>
<sequence length="171" mass="19283">MNHNKKELKIIKNQEKILKKNMREGISMLKEFKKFALRGNMIDLAVGIIVGGAFNSIVNSLVNDIIMPLLGVFTKNINFSDWFVALDGKDYATLQAAEAEGAAVVKYGLFLSNILNFIIMAFVVFLIVRWINKLKKHTEQAAPATKKCRYCYSDIHKDATKCPHCTADLDK</sequence>
<keyword evidence="6 10" id="KW-1133">Transmembrane helix</keyword>
<evidence type="ECO:0000256" key="2">
    <source>
        <dbReference type="ARBA" id="ARBA00007254"/>
    </source>
</evidence>
<evidence type="ECO:0000256" key="3">
    <source>
        <dbReference type="ARBA" id="ARBA00022448"/>
    </source>
</evidence>
<dbReference type="InterPro" id="IPR019823">
    <property type="entry name" value="Mechanosensitive_channel_CS"/>
</dbReference>
<dbReference type="NCBIfam" id="TIGR00220">
    <property type="entry name" value="mscL"/>
    <property type="match status" value="1"/>
</dbReference>
<keyword evidence="7 10" id="KW-0406">Ion transport</keyword>
<comment type="subunit">
    <text evidence="10">Homopentamer.</text>
</comment>
<comment type="similarity">
    <text evidence="2 10">Belongs to the MscL family.</text>
</comment>
<comment type="subcellular location">
    <subcellularLocation>
        <location evidence="1 10">Cell membrane</location>
        <topology evidence="1 10">Multi-pass membrane protein</topology>
    </subcellularLocation>
</comment>
<evidence type="ECO:0000256" key="10">
    <source>
        <dbReference type="HAMAP-Rule" id="MF_00115"/>
    </source>
</evidence>
<dbReference type="PRINTS" id="PR01264">
    <property type="entry name" value="MECHCHANNEL"/>
</dbReference>
<dbReference type="Pfam" id="PF01741">
    <property type="entry name" value="MscL"/>
    <property type="match status" value="1"/>
</dbReference>
<dbReference type="GO" id="GO:0008381">
    <property type="term" value="F:mechanosensitive monoatomic ion channel activity"/>
    <property type="evidence" value="ECO:0007669"/>
    <property type="project" value="UniProtKB-UniRule"/>
</dbReference>
<keyword evidence="4 10" id="KW-1003">Cell membrane</keyword>
<evidence type="ECO:0000256" key="9">
    <source>
        <dbReference type="ARBA" id="ARBA00023303"/>
    </source>
</evidence>